<evidence type="ECO:0000313" key="4">
    <source>
        <dbReference type="Proteomes" id="UP000444721"/>
    </source>
</evidence>
<reference evidence="3 4" key="1">
    <citation type="journal article" date="2019" name="Sci. Rep.">
        <title>Nanopore sequencing improves the draft genome of the human pathogenic amoeba Naegleria fowleri.</title>
        <authorList>
            <person name="Liechti N."/>
            <person name="Schurch N."/>
            <person name="Bruggmann R."/>
            <person name="Wittwer M."/>
        </authorList>
    </citation>
    <scope>NUCLEOTIDE SEQUENCE [LARGE SCALE GENOMIC DNA]</scope>
    <source>
        <strain evidence="3 4">ATCC 30894</strain>
    </source>
</reference>
<keyword evidence="2" id="KW-0472">Membrane</keyword>
<gene>
    <name evidence="3" type="ORF">FDP41_011865</name>
</gene>
<dbReference type="VEuPathDB" id="AmoebaDB:NF0050030"/>
<keyword evidence="2" id="KW-0812">Transmembrane</keyword>
<evidence type="ECO:0000256" key="2">
    <source>
        <dbReference type="SAM" id="Phobius"/>
    </source>
</evidence>
<dbReference type="OrthoDB" id="10369977at2759"/>
<name>A0A6A5C697_NAEFO</name>
<sequence length="292" mass="32345">MSGPIQPISSNLASNKESNEREGTPTAIFLDHHSQPTTTATTSADLPSTPPPPQSSSPLIGNTTSDADNEEFHELVTDLNRQMGVLKSKRSIFKYLLFSCFGLFVALSTVYFLVGLCVYFLVDFGNITQGPFSCLLLDKDCYTRQGIVVCRAKVIYAFREFLTVDEYPSDSPIWPSHLRSQMTCYKNQKTTQIALRPIVLYNPSGILISSCVLFGVAGLSLAIVLSVFSAFKAASKKKNKVKFYQQQASDWMRRRRSSTVSNEGAENAEPTLQEETKPILTSTPHYSAITNQ</sequence>
<feature type="region of interest" description="Disordered" evidence="1">
    <location>
        <begin position="1"/>
        <end position="63"/>
    </location>
</feature>
<evidence type="ECO:0000256" key="1">
    <source>
        <dbReference type="SAM" id="MobiDB-lite"/>
    </source>
</evidence>
<feature type="transmembrane region" description="Helical" evidence="2">
    <location>
        <begin position="95"/>
        <end position="122"/>
    </location>
</feature>
<dbReference type="GeneID" id="68119080"/>
<feature type="compositionally biased region" description="Polar residues" evidence="1">
    <location>
        <begin position="279"/>
        <end position="292"/>
    </location>
</feature>
<dbReference type="VEuPathDB" id="AmoebaDB:FDP41_011865"/>
<feature type="transmembrane region" description="Helical" evidence="2">
    <location>
        <begin position="206"/>
        <end position="231"/>
    </location>
</feature>
<feature type="compositionally biased region" description="Low complexity" evidence="1">
    <location>
        <begin position="35"/>
        <end position="47"/>
    </location>
</feature>
<organism evidence="3 4">
    <name type="scientific">Naegleria fowleri</name>
    <name type="common">Brain eating amoeba</name>
    <dbReference type="NCBI Taxonomy" id="5763"/>
    <lineage>
        <taxon>Eukaryota</taxon>
        <taxon>Discoba</taxon>
        <taxon>Heterolobosea</taxon>
        <taxon>Tetramitia</taxon>
        <taxon>Eutetramitia</taxon>
        <taxon>Vahlkampfiidae</taxon>
        <taxon>Naegleria</taxon>
    </lineage>
</organism>
<keyword evidence="4" id="KW-1185">Reference proteome</keyword>
<comment type="caution">
    <text evidence="3">The sequence shown here is derived from an EMBL/GenBank/DDBJ whole genome shotgun (WGS) entry which is preliminary data.</text>
</comment>
<evidence type="ECO:0000313" key="3">
    <source>
        <dbReference type="EMBL" id="KAF0982004.1"/>
    </source>
</evidence>
<dbReference type="Proteomes" id="UP000444721">
    <property type="component" value="Unassembled WGS sequence"/>
</dbReference>
<dbReference type="RefSeq" id="XP_044566717.1">
    <property type="nucleotide sequence ID" value="XM_044702321.1"/>
</dbReference>
<feature type="region of interest" description="Disordered" evidence="1">
    <location>
        <begin position="254"/>
        <end position="292"/>
    </location>
</feature>
<proteinExistence type="predicted"/>
<accession>A0A6A5C697</accession>
<feature type="compositionally biased region" description="Polar residues" evidence="1">
    <location>
        <begin position="7"/>
        <end position="16"/>
    </location>
</feature>
<dbReference type="VEuPathDB" id="AmoebaDB:NfTy_022270"/>
<dbReference type="EMBL" id="VFQX01000012">
    <property type="protein sequence ID" value="KAF0982004.1"/>
    <property type="molecule type" value="Genomic_DNA"/>
</dbReference>
<keyword evidence="2" id="KW-1133">Transmembrane helix</keyword>
<protein>
    <submittedName>
        <fullName evidence="3">Uncharacterized protein</fullName>
    </submittedName>
</protein>
<dbReference type="AlphaFoldDB" id="A0A6A5C697"/>